<dbReference type="InterPro" id="IPR012301">
    <property type="entry name" value="Malic_N_dom"/>
</dbReference>
<dbReference type="EMBL" id="CM007891">
    <property type="protein sequence ID" value="OTG33728.1"/>
    <property type="molecule type" value="Genomic_DNA"/>
</dbReference>
<dbReference type="InterPro" id="IPR001891">
    <property type="entry name" value="Malic_OxRdtase"/>
</dbReference>
<comment type="cofactor">
    <cofactor evidence="1">
        <name>Mg(2+)</name>
        <dbReference type="ChEBI" id="CHEBI:18420"/>
    </cofactor>
</comment>
<dbReference type="Gene3D" id="3.40.50.10380">
    <property type="entry name" value="Malic enzyme, N-terminal domain"/>
    <property type="match status" value="2"/>
</dbReference>
<evidence type="ECO:0000256" key="1">
    <source>
        <dbReference type="ARBA" id="ARBA00001946"/>
    </source>
</evidence>
<name>A0A251VDN6_HELAN</name>
<dbReference type="SMART" id="SM01274">
    <property type="entry name" value="malic"/>
    <property type="match status" value="1"/>
</dbReference>
<feature type="region of interest" description="Disordered" evidence="2">
    <location>
        <begin position="1"/>
        <end position="22"/>
    </location>
</feature>
<gene>
    <name evidence="4" type="ORF">HannXRQ_Chr02g0037861</name>
</gene>
<dbReference type="STRING" id="4232.A0A251VDN6"/>
<dbReference type="InterPro" id="IPR036005">
    <property type="entry name" value="Creatinase/aminopeptidase-like"/>
</dbReference>
<evidence type="ECO:0000313" key="4">
    <source>
        <dbReference type="EMBL" id="OTG33728.1"/>
    </source>
</evidence>
<dbReference type="InterPro" id="IPR037062">
    <property type="entry name" value="Malic_N_dom_sf"/>
</dbReference>
<evidence type="ECO:0000313" key="5">
    <source>
        <dbReference type="Proteomes" id="UP000215914"/>
    </source>
</evidence>
<dbReference type="GO" id="GO:0004473">
    <property type="term" value="F:malate dehydrogenase (decarboxylating) (NADP+) activity"/>
    <property type="evidence" value="ECO:0000318"/>
    <property type="project" value="GO_Central"/>
</dbReference>
<dbReference type="AlphaFoldDB" id="A0A251VDN6"/>
<dbReference type="GO" id="GO:0009507">
    <property type="term" value="C:chloroplast"/>
    <property type="evidence" value="ECO:0000318"/>
    <property type="project" value="GO_Central"/>
</dbReference>
<feature type="domain" description="Malic enzyme N-terminal" evidence="3">
    <location>
        <begin position="53"/>
        <end position="165"/>
    </location>
</feature>
<reference evidence="5" key="1">
    <citation type="journal article" date="2017" name="Nature">
        <title>The sunflower genome provides insights into oil metabolism, flowering and Asterid evolution.</title>
        <authorList>
            <person name="Badouin H."/>
            <person name="Gouzy J."/>
            <person name="Grassa C.J."/>
            <person name="Murat F."/>
            <person name="Staton S.E."/>
            <person name="Cottret L."/>
            <person name="Lelandais-Briere C."/>
            <person name="Owens G.L."/>
            <person name="Carrere S."/>
            <person name="Mayjonade B."/>
            <person name="Legrand L."/>
            <person name="Gill N."/>
            <person name="Kane N.C."/>
            <person name="Bowers J.E."/>
            <person name="Hubner S."/>
            <person name="Bellec A."/>
            <person name="Berard A."/>
            <person name="Berges H."/>
            <person name="Blanchet N."/>
            <person name="Boniface M.C."/>
            <person name="Brunel D."/>
            <person name="Catrice O."/>
            <person name="Chaidir N."/>
            <person name="Claudel C."/>
            <person name="Donnadieu C."/>
            <person name="Faraut T."/>
            <person name="Fievet G."/>
            <person name="Helmstetter N."/>
            <person name="King M."/>
            <person name="Knapp S.J."/>
            <person name="Lai Z."/>
            <person name="Le Paslier M.C."/>
            <person name="Lippi Y."/>
            <person name="Lorenzon L."/>
            <person name="Mandel J.R."/>
            <person name="Marage G."/>
            <person name="Marchand G."/>
            <person name="Marquand E."/>
            <person name="Bret-Mestries E."/>
            <person name="Morien E."/>
            <person name="Nambeesan S."/>
            <person name="Nguyen T."/>
            <person name="Pegot-Espagnet P."/>
            <person name="Pouilly N."/>
            <person name="Raftis F."/>
            <person name="Sallet E."/>
            <person name="Schiex T."/>
            <person name="Thomas J."/>
            <person name="Vandecasteele C."/>
            <person name="Vares D."/>
            <person name="Vear F."/>
            <person name="Vautrin S."/>
            <person name="Crespi M."/>
            <person name="Mangin B."/>
            <person name="Burke J.M."/>
            <person name="Salse J."/>
            <person name="Munos S."/>
            <person name="Vincourt P."/>
            <person name="Rieseberg L.H."/>
            <person name="Langlade N.B."/>
        </authorList>
    </citation>
    <scope>NUCLEOTIDE SEQUENCE [LARGE SCALE GENOMIC DNA]</scope>
    <source>
        <strain evidence="5">cv. SF193</strain>
    </source>
</reference>
<dbReference type="PRINTS" id="PR00072">
    <property type="entry name" value="MALOXRDTASE"/>
</dbReference>
<protein>
    <submittedName>
        <fullName evidence="4">Putative peptidase M24, structural domain, Malic oxidoreductase</fullName>
    </submittedName>
</protein>
<organism evidence="4 5">
    <name type="scientific">Helianthus annuus</name>
    <name type="common">Common sunflower</name>
    <dbReference type="NCBI Taxonomy" id="4232"/>
    <lineage>
        <taxon>Eukaryota</taxon>
        <taxon>Viridiplantae</taxon>
        <taxon>Streptophyta</taxon>
        <taxon>Embryophyta</taxon>
        <taxon>Tracheophyta</taxon>
        <taxon>Spermatophyta</taxon>
        <taxon>Magnoliopsida</taxon>
        <taxon>eudicotyledons</taxon>
        <taxon>Gunneridae</taxon>
        <taxon>Pentapetalae</taxon>
        <taxon>asterids</taxon>
        <taxon>campanulids</taxon>
        <taxon>Asterales</taxon>
        <taxon>Asteraceae</taxon>
        <taxon>Asteroideae</taxon>
        <taxon>Heliantheae alliance</taxon>
        <taxon>Heliantheae</taxon>
        <taxon>Helianthus</taxon>
    </lineage>
</organism>
<dbReference type="Proteomes" id="UP000215914">
    <property type="component" value="Chromosome 2"/>
</dbReference>
<keyword evidence="5" id="KW-1185">Reference proteome</keyword>
<evidence type="ECO:0000256" key="2">
    <source>
        <dbReference type="SAM" id="MobiDB-lite"/>
    </source>
</evidence>
<dbReference type="PANTHER" id="PTHR23406:SF85">
    <property type="entry name" value="MALIC ENZYME"/>
    <property type="match status" value="1"/>
</dbReference>
<dbReference type="InParanoid" id="A0A251VDN6"/>
<dbReference type="InterPro" id="IPR046346">
    <property type="entry name" value="Aminoacid_DH-like_N_sf"/>
</dbReference>
<dbReference type="SUPFAM" id="SSF53223">
    <property type="entry name" value="Aminoacid dehydrogenase-like, N-terminal domain"/>
    <property type="match status" value="1"/>
</dbReference>
<sequence>MAEGNVDYTNTTNDDDDDQPFTPWAVSVASGHTLLRSPQHNKGLAFTDKERDSHFLRGLFPPAVLTRFRMCKKKFEQGMGIPVGKLSLYTALGGVRPAVCLPVTIDVGTKNETLLNDEFYTGLKQKRATGEEYDELLDEFMTAVKKNYGEKVLIRSFDLFLETFGAYPSPLNYHFFPKSCCTSVNEVICHGIPDARKLEDGDIVNVDISLYYEGVHGDLNGTFFVGNVDEASQQLVKCTYEFFGKSNSYRQTWSTLS</sequence>
<dbReference type="GO" id="GO:0006108">
    <property type="term" value="P:malate metabolic process"/>
    <property type="evidence" value="ECO:0000318"/>
    <property type="project" value="GO_Central"/>
</dbReference>
<dbReference type="SUPFAM" id="SSF55920">
    <property type="entry name" value="Creatinase/aminopeptidase"/>
    <property type="match status" value="1"/>
</dbReference>
<proteinExistence type="predicted"/>
<dbReference type="Pfam" id="PF00390">
    <property type="entry name" value="malic"/>
    <property type="match status" value="1"/>
</dbReference>
<accession>A0A251VDN6</accession>
<feature type="compositionally biased region" description="Low complexity" evidence="2">
    <location>
        <begin position="1"/>
        <end position="12"/>
    </location>
</feature>
<evidence type="ECO:0000259" key="3">
    <source>
        <dbReference type="SMART" id="SM01274"/>
    </source>
</evidence>
<dbReference type="PANTHER" id="PTHR23406">
    <property type="entry name" value="MALIC ENZYME-RELATED"/>
    <property type="match status" value="1"/>
</dbReference>